<dbReference type="SUPFAM" id="SSF81995">
    <property type="entry name" value="beta-sandwich domain of Sec23/24"/>
    <property type="match status" value="1"/>
</dbReference>
<comment type="caution">
    <text evidence="2">The sequence shown here is derived from an EMBL/GenBank/DDBJ whole genome shotgun (WGS) entry which is preliminary data.</text>
</comment>
<feature type="compositionally biased region" description="Low complexity" evidence="1">
    <location>
        <begin position="55"/>
        <end position="70"/>
    </location>
</feature>
<evidence type="ECO:0000313" key="2">
    <source>
        <dbReference type="EMBL" id="KAG5189270.1"/>
    </source>
</evidence>
<feature type="region of interest" description="Disordered" evidence="1">
    <location>
        <begin position="1"/>
        <end position="70"/>
    </location>
</feature>
<keyword evidence="3" id="KW-1185">Reference proteome</keyword>
<evidence type="ECO:0000256" key="1">
    <source>
        <dbReference type="SAM" id="MobiDB-lite"/>
    </source>
</evidence>
<name>A0A835Z929_9STRA</name>
<dbReference type="AlphaFoldDB" id="A0A835Z929"/>
<organism evidence="2 3">
    <name type="scientific">Tribonema minus</name>
    <dbReference type="NCBI Taxonomy" id="303371"/>
    <lineage>
        <taxon>Eukaryota</taxon>
        <taxon>Sar</taxon>
        <taxon>Stramenopiles</taxon>
        <taxon>Ochrophyta</taxon>
        <taxon>PX clade</taxon>
        <taxon>Xanthophyceae</taxon>
        <taxon>Tribonematales</taxon>
        <taxon>Tribonemataceae</taxon>
        <taxon>Tribonema</taxon>
    </lineage>
</organism>
<evidence type="ECO:0000313" key="3">
    <source>
        <dbReference type="Proteomes" id="UP000664859"/>
    </source>
</evidence>
<dbReference type="Proteomes" id="UP000664859">
    <property type="component" value="Unassembled WGS sequence"/>
</dbReference>
<protein>
    <submittedName>
        <fullName evidence="2">Uncharacterized protein</fullName>
    </submittedName>
</protein>
<accession>A0A835Z929</accession>
<dbReference type="EMBL" id="JAFCMP010000054">
    <property type="protein sequence ID" value="KAG5189270.1"/>
    <property type="molecule type" value="Genomic_DNA"/>
</dbReference>
<sequence>MTAAKRGPKPKRAPTVHKLRRPAAAATKPESGIGADGGGADAQQQQQQRRRRQQQRQQQQRQQQQELQRQLAAQVLPRHPAPHSGQILGSAERQFLESFIMSHEGCGVLDNTVLQQTAFRLMTHGAGGLSRLMEGQGTLAVTVAAANGSLLWERGTSAVIAAAANESLLWSALACGAAMLHPIDRPRLEAYIECAAVTLRQCSDAPTMEVLRGHLTLAWLYMMLDDFAG</sequence>
<proteinExistence type="predicted"/>
<reference evidence="2" key="1">
    <citation type="submission" date="2021-02" db="EMBL/GenBank/DDBJ databases">
        <title>First Annotated Genome of the Yellow-green Alga Tribonema minus.</title>
        <authorList>
            <person name="Mahan K.M."/>
        </authorList>
    </citation>
    <scope>NUCLEOTIDE SEQUENCE</scope>
    <source>
        <strain evidence="2">UTEX B ZZ1240</strain>
    </source>
</reference>
<feature type="compositionally biased region" description="Basic residues" evidence="1">
    <location>
        <begin position="1"/>
        <end position="21"/>
    </location>
</feature>
<gene>
    <name evidence="2" type="ORF">JKP88DRAFT_353160</name>
</gene>